<evidence type="ECO:0000313" key="2">
    <source>
        <dbReference type="Proteomes" id="UP000683925"/>
    </source>
</evidence>
<accession>A0A8S1UU33</accession>
<protein>
    <submittedName>
        <fullName evidence="1">Uncharacterized protein</fullName>
    </submittedName>
</protein>
<name>A0A8S1UU33_PAROT</name>
<dbReference type="AlphaFoldDB" id="A0A8S1UU33"/>
<evidence type="ECO:0000313" key="1">
    <source>
        <dbReference type="EMBL" id="CAD8167703.1"/>
    </source>
</evidence>
<gene>
    <name evidence="1" type="ORF">POCTA_138.1.T0500215</name>
</gene>
<dbReference type="EMBL" id="CAJJDP010000050">
    <property type="protein sequence ID" value="CAD8167703.1"/>
    <property type="molecule type" value="Genomic_DNA"/>
</dbReference>
<reference evidence="1" key="1">
    <citation type="submission" date="2021-01" db="EMBL/GenBank/DDBJ databases">
        <authorList>
            <consortium name="Genoscope - CEA"/>
            <person name="William W."/>
        </authorList>
    </citation>
    <scope>NUCLEOTIDE SEQUENCE</scope>
</reference>
<comment type="caution">
    <text evidence="1">The sequence shown here is derived from an EMBL/GenBank/DDBJ whole genome shotgun (WGS) entry which is preliminary data.</text>
</comment>
<keyword evidence="2" id="KW-1185">Reference proteome</keyword>
<organism evidence="1 2">
    <name type="scientific">Paramecium octaurelia</name>
    <dbReference type="NCBI Taxonomy" id="43137"/>
    <lineage>
        <taxon>Eukaryota</taxon>
        <taxon>Sar</taxon>
        <taxon>Alveolata</taxon>
        <taxon>Ciliophora</taxon>
        <taxon>Intramacronucleata</taxon>
        <taxon>Oligohymenophorea</taxon>
        <taxon>Peniculida</taxon>
        <taxon>Parameciidae</taxon>
        <taxon>Paramecium</taxon>
    </lineage>
</organism>
<dbReference type="Proteomes" id="UP000683925">
    <property type="component" value="Unassembled WGS sequence"/>
</dbReference>
<proteinExistence type="predicted"/>
<sequence>MCSIELGQQQTISLSIDQELVQTLEKIQKHFSLNKRQFIVKMIIIIKLIRKFINNNLEIYNRFLQIRIQLRIKIIKRVDINQTPSRQTSWNRIPLQIKKSIELIK</sequence>